<comment type="caution">
    <text evidence="1">The sequence shown here is derived from an EMBL/GenBank/DDBJ whole genome shotgun (WGS) entry which is preliminary data.</text>
</comment>
<organism evidence="1 4">
    <name type="scientific">Staphylococcus agnetis</name>
    <dbReference type="NCBI Taxonomy" id="985762"/>
    <lineage>
        <taxon>Bacteria</taxon>
        <taxon>Bacillati</taxon>
        <taxon>Bacillota</taxon>
        <taxon>Bacilli</taxon>
        <taxon>Bacillales</taxon>
        <taxon>Staphylococcaceae</taxon>
        <taxon>Staphylococcus</taxon>
    </lineage>
</organism>
<keyword evidence="3" id="KW-1185">Reference proteome</keyword>
<name>A0A2T4MHH9_9STAP</name>
<dbReference type="NCBIfam" id="TIGR04197">
    <property type="entry name" value="T7SS_SACOL2603"/>
    <property type="match status" value="1"/>
</dbReference>
<dbReference type="Proteomes" id="UP000646308">
    <property type="component" value="Unassembled WGS sequence"/>
</dbReference>
<dbReference type="AlphaFoldDB" id="A0A2T4MHH9"/>
<dbReference type="KEGG" id="sagq:EP23_10640"/>
<reference evidence="2 3" key="1">
    <citation type="submission" date="2017-04" db="EMBL/GenBank/DDBJ databases">
        <title>Staphylococcus agnetis, a potential pathogen in the broiler production.</title>
        <authorList>
            <person name="Poulsen L."/>
        </authorList>
    </citation>
    <scope>NUCLEOTIDE SEQUENCE [LARGE SCALE GENOMIC DNA]</scope>
    <source>
        <strain evidence="2 3">723_310714_2_2_spleen</strain>
    </source>
</reference>
<reference evidence="1" key="2">
    <citation type="submission" date="2019-11" db="EMBL/GenBank/DDBJ databases">
        <title>Whole genome comparisons of Staphylococcus agnetis isolates from cattle and chickens.</title>
        <authorList>
            <person name="Rhoads D."/>
            <person name="Shwani A."/>
            <person name="Adkins P."/>
            <person name="Calcutt M."/>
            <person name="Middleton J."/>
        </authorList>
    </citation>
    <scope>NUCLEOTIDE SEQUENCE</scope>
    <source>
        <strain evidence="1">1387</strain>
    </source>
</reference>
<evidence type="ECO:0000313" key="2">
    <source>
        <dbReference type="EMBL" id="OTW31475.1"/>
    </source>
</evidence>
<dbReference type="GeneID" id="57690624"/>
<accession>A0A2T4MHH9</accession>
<evidence type="ECO:0000313" key="4">
    <source>
        <dbReference type="Proteomes" id="UP000646308"/>
    </source>
</evidence>
<dbReference type="Proteomes" id="UP000195208">
    <property type="component" value="Unassembled WGS sequence"/>
</dbReference>
<sequence length="99" mass="10796">MVEVKLETASTSDLVNNISNSGDKVTFNNVTDTLDNTNITPFIGYAAAIQTLSNAINNYNGIITQDAQAMAETIIDFEQNDQNISSQIYSNTHAQMGLY</sequence>
<evidence type="ECO:0000313" key="3">
    <source>
        <dbReference type="Proteomes" id="UP000195208"/>
    </source>
</evidence>
<dbReference type="InterPro" id="IPR021477">
    <property type="entry name" value="TVIIS_effector_SACOL2603_fam"/>
</dbReference>
<dbReference type="RefSeq" id="WP_060552257.1">
    <property type="nucleotide sequence ID" value="NZ_CP009623.1"/>
</dbReference>
<protein>
    <submittedName>
        <fullName evidence="1 2">Type VII secretion effector</fullName>
    </submittedName>
</protein>
<gene>
    <name evidence="2" type="ORF">B9M88_04640</name>
    <name evidence="1" type="ORF">GLV84_13005</name>
</gene>
<dbReference type="EMBL" id="WMFL01000094">
    <property type="protein sequence ID" value="NJI03750.1"/>
    <property type="molecule type" value="Genomic_DNA"/>
</dbReference>
<dbReference type="OrthoDB" id="2414220at2"/>
<dbReference type="EMBL" id="NEFX01000009">
    <property type="protein sequence ID" value="OTW31475.1"/>
    <property type="molecule type" value="Genomic_DNA"/>
</dbReference>
<proteinExistence type="predicted"/>
<evidence type="ECO:0000313" key="1">
    <source>
        <dbReference type="EMBL" id="NJI03750.1"/>
    </source>
</evidence>